<dbReference type="GO" id="GO:0000162">
    <property type="term" value="P:L-tryptophan biosynthetic process"/>
    <property type="evidence" value="ECO:0007669"/>
    <property type="project" value="UniProtKB-UniRule"/>
</dbReference>
<feature type="binding site" evidence="10">
    <location>
        <begin position="108"/>
        <end position="116"/>
    </location>
    <ligand>
        <name>5-phospho-alpha-D-ribose 1-diphosphate</name>
        <dbReference type="ChEBI" id="CHEBI:58017"/>
    </ligand>
</feature>
<comment type="function">
    <text evidence="10">Catalyzes the transfer of the phosphoribosyl group of 5-phosphorylribose-1-pyrophosphate (PRPP) to anthranilate to yield N-(5'-phosphoribosyl)-anthranilate (PRA).</text>
</comment>
<keyword evidence="10" id="KW-0460">Magnesium</keyword>
<evidence type="ECO:0000259" key="12">
    <source>
        <dbReference type="Pfam" id="PF02885"/>
    </source>
</evidence>
<evidence type="ECO:0000259" key="11">
    <source>
        <dbReference type="Pfam" id="PF00591"/>
    </source>
</evidence>
<feature type="binding site" evidence="10">
    <location>
        <position position="88"/>
    </location>
    <ligand>
        <name>5-phospho-alpha-D-ribose 1-diphosphate</name>
        <dbReference type="ChEBI" id="CHEBI:58017"/>
    </ligand>
</feature>
<protein>
    <recommendedName>
        <fullName evidence="10">Anthranilate phosphoribosyltransferase</fullName>
        <ecNumber evidence="10">2.4.2.18</ecNumber>
    </recommendedName>
</protein>
<keyword evidence="2 10" id="KW-0028">Amino-acid biosynthesis</keyword>
<gene>
    <name evidence="10" type="primary">trpD</name>
    <name evidence="13" type="ORF">ASB62_00130</name>
</gene>
<dbReference type="NCBIfam" id="TIGR01245">
    <property type="entry name" value="trpD"/>
    <property type="match status" value="1"/>
</dbReference>
<dbReference type="GO" id="GO:0004048">
    <property type="term" value="F:anthranilate phosphoribosyltransferase activity"/>
    <property type="evidence" value="ECO:0007669"/>
    <property type="project" value="UniProtKB-UniRule"/>
</dbReference>
<feature type="domain" description="Glycosyl transferase family 3 N-terminal" evidence="12">
    <location>
        <begin position="4"/>
        <end position="65"/>
    </location>
</feature>
<dbReference type="RefSeq" id="WP_059138070.1">
    <property type="nucleotide sequence ID" value="NZ_LMBR01000001.1"/>
</dbReference>
<keyword evidence="7 10" id="KW-0057">Aromatic amino acid biosynthesis</keyword>
<feature type="binding site" evidence="10">
    <location>
        <position position="111"/>
    </location>
    <ligand>
        <name>anthranilate</name>
        <dbReference type="ChEBI" id="CHEBI:16567"/>
        <label>1</label>
    </ligand>
</feature>
<feature type="binding site" evidence="10">
    <location>
        <position position="166"/>
    </location>
    <ligand>
        <name>anthranilate</name>
        <dbReference type="ChEBI" id="CHEBI:16567"/>
        <label>2</label>
    </ligand>
</feature>
<evidence type="ECO:0000256" key="6">
    <source>
        <dbReference type="ARBA" id="ARBA00022822"/>
    </source>
</evidence>
<accession>A0A101JUJ2</accession>
<comment type="caution">
    <text evidence="13">The sequence shown here is derived from an EMBL/GenBank/DDBJ whole genome shotgun (WGS) entry which is preliminary data.</text>
</comment>
<dbReference type="InterPro" id="IPR035902">
    <property type="entry name" value="Nuc_phospho_transferase"/>
</dbReference>
<dbReference type="OrthoDB" id="9806430at2"/>
<dbReference type="EMBL" id="LMBR01000001">
    <property type="protein sequence ID" value="KUL33257.1"/>
    <property type="molecule type" value="Genomic_DNA"/>
</dbReference>
<evidence type="ECO:0000256" key="8">
    <source>
        <dbReference type="ARBA" id="ARBA00052328"/>
    </source>
</evidence>
<feature type="binding site" evidence="10">
    <location>
        <begin position="90"/>
        <end position="93"/>
    </location>
    <ligand>
        <name>5-phospho-alpha-D-ribose 1-diphosphate</name>
        <dbReference type="ChEBI" id="CHEBI:58017"/>
    </ligand>
</feature>
<keyword evidence="3 10" id="KW-0328">Glycosyltransferase</keyword>
<proteinExistence type="inferred from homology"/>
<dbReference type="FunFam" id="3.40.1030.10:FF:000002">
    <property type="entry name" value="Anthranilate phosphoribosyltransferase"/>
    <property type="match status" value="1"/>
</dbReference>
<dbReference type="SUPFAM" id="SSF47648">
    <property type="entry name" value="Nucleoside phosphorylase/phosphoribosyltransferase N-terminal domain"/>
    <property type="match status" value="1"/>
</dbReference>
<feature type="domain" description="Glycosyl transferase family 3" evidence="11">
    <location>
        <begin position="73"/>
        <end position="327"/>
    </location>
</feature>
<comment type="similarity">
    <text evidence="9">In the C-terminal section; belongs to the anthranilate phosphoribosyltransferase family.</text>
</comment>
<evidence type="ECO:0000256" key="5">
    <source>
        <dbReference type="ARBA" id="ARBA00022723"/>
    </source>
</evidence>
<reference evidence="13 14" key="1">
    <citation type="submission" date="2015-10" db="EMBL/GenBank/DDBJ databases">
        <title>Draft Genome Sequence of Chlorobium limicola strain Frasassi Growing under Artificial Lighting in the Frasassi Cave System.</title>
        <authorList>
            <person name="Mansor M."/>
            <person name="Macalady J."/>
        </authorList>
    </citation>
    <scope>NUCLEOTIDE SEQUENCE [LARGE SCALE GENOMIC DNA]</scope>
    <source>
        <strain evidence="13 14">Frasassi</strain>
    </source>
</reference>
<organism evidence="13 14">
    <name type="scientific">Chlorobium limicola</name>
    <dbReference type="NCBI Taxonomy" id="1092"/>
    <lineage>
        <taxon>Bacteria</taxon>
        <taxon>Pseudomonadati</taxon>
        <taxon>Chlorobiota</taxon>
        <taxon>Chlorobiia</taxon>
        <taxon>Chlorobiales</taxon>
        <taxon>Chlorobiaceae</taxon>
        <taxon>Chlorobium/Pelodictyon group</taxon>
        <taxon>Chlorobium</taxon>
    </lineage>
</organism>
<comment type="cofactor">
    <cofactor evidence="10">
        <name>Mg(2+)</name>
        <dbReference type="ChEBI" id="CHEBI:18420"/>
    </cofactor>
    <text evidence="10">Binds 2 magnesium ions per monomer.</text>
</comment>
<evidence type="ECO:0000256" key="4">
    <source>
        <dbReference type="ARBA" id="ARBA00022679"/>
    </source>
</evidence>
<dbReference type="InterPro" id="IPR036320">
    <property type="entry name" value="Glycosyl_Trfase_fam3_N_dom_sf"/>
</dbReference>
<evidence type="ECO:0000256" key="7">
    <source>
        <dbReference type="ARBA" id="ARBA00023141"/>
    </source>
</evidence>
<comment type="pathway">
    <text evidence="1 10">Amino-acid biosynthesis; L-tryptophan biosynthesis; L-tryptophan from chorismate: step 2/5.</text>
</comment>
<dbReference type="InterPro" id="IPR000312">
    <property type="entry name" value="Glycosyl_Trfase_fam3"/>
</dbReference>
<evidence type="ECO:0000256" key="2">
    <source>
        <dbReference type="ARBA" id="ARBA00022605"/>
    </source>
</evidence>
<feature type="binding site" evidence="10">
    <location>
        <position position="80"/>
    </location>
    <ligand>
        <name>5-phospho-alpha-D-ribose 1-diphosphate</name>
        <dbReference type="ChEBI" id="CHEBI:58017"/>
    </ligand>
</feature>
<dbReference type="HAMAP" id="MF_00211">
    <property type="entry name" value="TrpD"/>
    <property type="match status" value="1"/>
</dbReference>
<dbReference type="InterPro" id="IPR005940">
    <property type="entry name" value="Anthranilate_Pribosyl_Tfrase"/>
</dbReference>
<dbReference type="AlphaFoldDB" id="A0A101JUJ2"/>
<feature type="binding site" evidence="10">
    <location>
        <position position="92"/>
    </location>
    <ligand>
        <name>Mg(2+)</name>
        <dbReference type="ChEBI" id="CHEBI:18420"/>
        <label>1</label>
    </ligand>
</feature>
<feature type="binding site" evidence="10">
    <location>
        <position position="230"/>
    </location>
    <ligand>
        <name>Mg(2+)</name>
        <dbReference type="ChEBI" id="CHEBI:18420"/>
        <label>1</label>
    </ligand>
</feature>
<dbReference type="PANTHER" id="PTHR43285">
    <property type="entry name" value="ANTHRANILATE PHOSPHORIBOSYLTRANSFERASE"/>
    <property type="match status" value="1"/>
</dbReference>
<comment type="subunit">
    <text evidence="10">Homodimer.</text>
</comment>
<dbReference type="Gene3D" id="1.20.970.10">
    <property type="entry name" value="Transferase, Pyrimidine Nucleoside Phosphorylase, Chain C"/>
    <property type="match status" value="1"/>
</dbReference>
<dbReference type="Pfam" id="PF02885">
    <property type="entry name" value="Glycos_trans_3N"/>
    <property type="match status" value="1"/>
</dbReference>
<comment type="catalytic activity">
    <reaction evidence="8 10">
        <text>N-(5-phospho-beta-D-ribosyl)anthranilate + diphosphate = 5-phospho-alpha-D-ribose 1-diphosphate + anthranilate</text>
        <dbReference type="Rhea" id="RHEA:11768"/>
        <dbReference type="ChEBI" id="CHEBI:16567"/>
        <dbReference type="ChEBI" id="CHEBI:18277"/>
        <dbReference type="ChEBI" id="CHEBI:33019"/>
        <dbReference type="ChEBI" id="CHEBI:58017"/>
        <dbReference type="EC" id="2.4.2.18"/>
    </reaction>
</comment>
<dbReference type="GO" id="GO:0000287">
    <property type="term" value="F:magnesium ion binding"/>
    <property type="evidence" value="ECO:0007669"/>
    <property type="project" value="UniProtKB-UniRule"/>
</dbReference>
<feature type="binding site" evidence="10">
    <location>
        <position position="80"/>
    </location>
    <ligand>
        <name>anthranilate</name>
        <dbReference type="ChEBI" id="CHEBI:16567"/>
        <label>1</label>
    </ligand>
</feature>
<comment type="caution">
    <text evidence="10">Lacks conserved residue(s) required for the propagation of feature annotation.</text>
</comment>
<dbReference type="PANTHER" id="PTHR43285:SF2">
    <property type="entry name" value="ANTHRANILATE PHOSPHORIBOSYLTRANSFERASE"/>
    <property type="match status" value="1"/>
</dbReference>
<feature type="binding site" evidence="10">
    <location>
        <position position="120"/>
    </location>
    <ligand>
        <name>5-phospho-alpha-D-ribose 1-diphosphate</name>
        <dbReference type="ChEBI" id="CHEBI:58017"/>
    </ligand>
</feature>
<comment type="similarity">
    <text evidence="10">Belongs to the anthranilate phosphoribosyltransferase family.</text>
</comment>
<name>A0A101JUJ2_CHLLI</name>
<feature type="binding site" evidence="10">
    <location>
        <position position="230"/>
    </location>
    <ligand>
        <name>Mg(2+)</name>
        <dbReference type="ChEBI" id="CHEBI:18420"/>
        <label>2</label>
    </ligand>
</feature>
<evidence type="ECO:0000313" key="13">
    <source>
        <dbReference type="EMBL" id="KUL33257.1"/>
    </source>
</evidence>
<dbReference type="SUPFAM" id="SSF52418">
    <property type="entry name" value="Nucleoside phosphorylase/phosphoribosyltransferase catalytic domain"/>
    <property type="match status" value="1"/>
</dbReference>
<evidence type="ECO:0000313" key="14">
    <source>
        <dbReference type="Proteomes" id="UP000053937"/>
    </source>
</evidence>
<evidence type="ECO:0000256" key="10">
    <source>
        <dbReference type="HAMAP-Rule" id="MF_00211"/>
    </source>
</evidence>
<keyword evidence="4 10" id="KW-0808">Transferase</keyword>
<keyword evidence="14" id="KW-1185">Reference proteome</keyword>
<dbReference type="GO" id="GO:0005829">
    <property type="term" value="C:cytosol"/>
    <property type="evidence" value="ECO:0007669"/>
    <property type="project" value="TreeGrafter"/>
</dbReference>
<evidence type="ECO:0000256" key="3">
    <source>
        <dbReference type="ARBA" id="ARBA00022676"/>
    </source>
</evidence>
<dbReference type="EC" id="2.4.2.18" evidence="10"/>
<dbReference type="Pfam" id="PF00591">
    <property type="entry name" value="Glycos_transf_3"/>
    <property type="match status" value="1"/>
</dbReference>
<feature type="binding site" evidence="10">
    <location>
        <position position="229"/>
    </location>
    <ligand>
        <name>Mg(2+)</name>
        <dbReference type="ChEBI" id="CHEBI:18420"/>
        <label>2</label>
    </ligand>
</feature>
<dbReference type="Gene3D" id="3.40.1030.10">
    <property type="entry name" value="Nucleoside phosphorylase/phosphoribosyltransferase catalytic domain"/>
    <property type="match status" value="1"/>
</dbReference>
<dbReference type="UniPathway" id="UPA00035">
    <property type="reaction ID" value="UER00041"/>
</dbReference>
<dbReference type="InterPro" id="IPR017459">
    <property type="entry name" value="Glycosyl_Trfase_fam3_N_dom"/>
</dbReference>
<keyword evidence="6 10" id="KW-0822">Tryptophan biosynthesis</keyword>
<evidence type="ECO:0000256" key="9">
    <source>
        <dbReference type="ARBA" id="ARBA00061188"/>
    </source>
</evidence>
<evidence type="ECO:0000256" key="1">
    <source>
        <dbReference type="ARBA" id="ARBA00004907"/>
    </source>
</evidence>
<keyword evidence="5 10" id="KW-0479">Metal-binding</keyword>
<feature type="binding site" evidence="10">
    <location>
        <begin position="83"/>
        <end position="84"/>
    </location>
    <ligand>
        <name>5-phospho-alpha-D-ribose 1-diphosphate</name>
        <dbReference type="ChEBI" id="CHEBI:58017"/>
    </ligand>
</feature>
<dbReference type="Proteomes" id="UP000053937">
    <property type="component" value="Unassembled WGS sequence"/>
</dbReference>
<sequence>MAHKDFLHKLLSGDHFSQEEMTQCMNAIMNGVFPDTVIAALLALLERKGVTSTEVAGAYYSLIAKANTIDLSPDAVDTCGTGGDHAGTYNISTIGSIIANSTGVPIAKHGNRSVTSSCGSADVLEELGFRIDLPVEATVELYARTGFSFLFAPLFHPSMKRVAHIRKELGIRTIFNMLGPLINPARSKRQLVGVYSSELMELYTEVLLQTGTSHAMIVHAMTEEGISLDEPSLNGPTYIVEIQNGYVCRHTVYPEDFGLDRHPLSAIQGGERKQNAAIVRSILDGSASTAQIDAALYTSAMACYVSGHARCIDDGLTISKESLESGDTDRKFREILDLNAELSARYRETVN</sequence>